<dbReference type="InParanoid" id="A0A067NAG4"/>
<dbReference type="AlphaFoldDB" id="A0A067NAG4"/>
<protein>
    <submittedName>
        <fullName evidence="1">Uncharacterized protein</fullName>
    </submittedName>
</protein>
<keyword evidence="2" id="KW-1185">Reference proteome</keyword>
<evidence type="ECO:0000313" key="2">
    <source>
        <dbReference type="Proteomes" id="UP000027195"/>
    </source>
</evidence>
<gene>
    <name evidence="1" type="ORF">BOTBODRAFT_169486</name>
</gene>
<evidence type="ECO:0000313" key="1">
    <source>
        <dbReference type="EMBL" id="KDQ20766.1"/>
    </source>
</evidence>
<dbReference type="Proteomes" id="UP000027195">
    <property type="component" value="Unassembled WGS sequence"/>
</dbReference>
<proteinExistence type="predicted"/>
<reference evidence="2" key="1">
    <citation type="journal article" date="2014" name="Proc. Natl. Acad. Sci. U.S.A.">
        <title>Extensive sampling of basidiomycete genomes demonstrates inadequacy of the white-rot/brown-rot paradigm for wood decay fungi.</title>
        <authorList>
            <person name="Riley R."/>
            <person name="Salamov A.A."/>
            <person name="Brown D.W."/>
            <person name="Nagy L.G."/>
            <person name="Floudas D."/>
            <person name="Held B.W."/>
            <person name="Levasseur A."/>
            <person name="Lombard V."/>
            <person name="Morin E."/>
            <person name="Otillar R."/>
            <person name="Lindquist E.A."/>
            <person name="Sun H."/>
            <person name="LaButti K.M."/>
            <person name="Schmutz J."/>
            <person name="Jabbour D."/>
            <person name="Luo H."/>
            <person name="Baker S.E."/>
            <person name="Pisabarro A.G."/>
            <person name="Walton J.D."/>
            <person name="Blanchette R.A."/>
            <person name="Henrissat B."/>
            <person name="Martin F."/>
            <person name="Cullen D."/>
            <person name="Hibbett D.S."/>
            <person name="Grigoriev I.V."/>
        </authorList>
    </citation>
    <scope>NUCLEOTIDE SEQUENCE [LARGE SCALE GENOMIC DNA]</scope>
    <source>
        <strain evidence="2">FD-172 SS1</strain>
    </source>
</reference>
<dbReference type="EMBL" id="KL198017">
    <property type="protein sequence ID" value="KDQ20766.1"/>
    <property type="molecule type" value="Genomic_DNA"/>
</dbReference>
<sequence>MSPNPNHLESSSKEHPAQTYWTPTWDWKTLYCSSAQTCLEKERQPTVEEGHYALAREAYSKFSGIPRRCFRAFDLNDNGIANQVYKIKEAIDNIDNLSRLLATAVDGSVYLSEKTHLLLRVEPIEGDWSRWRTTLLSDFVGDLILPKMHLRYPSGNSDLRIDPPATP</sequence>
<name>A0A067NAG4_BOTB1</name>
<organism evidence="1 2">
    <name type="scientific">Botryobasidium botryosum (strain FD-172 SS1)</name>
    <dbReference type="NCBI Taxonomy" id="930990"/>
    <lineage>
        <taxon>Eukaryota</taxon>
        <taxon>Fungi</taxon>
        <taxon>Dikarya</taxon>
        <taxon>Basidiomycota</taxon>
        <taxon>Agaricomycotina</taxon>
        <taxon>Agaricomycetes</taxon>
        <taxon>Cantharellales</taxon>
        <taxon>Botryobasidiaceae</taxon>
        <taxon>Botryobasidium</taxon>
    </lineage>
</organism>
<dbReference type="HOGENOM" id="CLU_1594251_0_0_1"/>
<accession>A0A067NAG4</accession>